<dbReference type="GO" id="GO:0043200">
    <property type="term" value="P:response to amino acid"/>
    <property type="evidence" value="ECO:0007669"/>
    <property type="project" value="TreeGrafter"/>
</dbReference>
<dbReference type="InterPro" id="IPR036388">
    <property type="entry name" value="WH-like_DNA-bd_sf"/>
</dbReference>
<accession>A0A5B0X5C5</accession>
<gene>
    <name evidence="5" type="ORF">F0M18_03760</name>
</gene>
<dbReference type="PANTHER" id="PTHR30154">
    <property type="entry name" value="LEUCINE-RESPONSIVE REGULATORY PROTEIN"/>
    <property type="match status" value="1"/>
</dbReference>
<evidence type="ECO:0000313" key="6">
    <source>
        <dbReference type="Proteomes" id="UP000323708"/>
    </source>
</evidence>
<dbReference type="SMART" id="SM00344">
    <property type="entry name" value="HTH_ASNC"/>
    <property type="match status" value="1"/>
</dbReference>
<comment type="caution">
    <text evidence="5">The sequence shown here is derived from an EMBL/GenBank/DDBJ whole genome shotgun (WGS) entry which is preliminary data.</text>
</comment>
<keyword evidence="6" id="KW-1185">Reference proteome</keyword>
<dbReference type="PRINTS" id="PR00033">
    <property type="entry name" value="HTHASNC"/>
</dbReference>
<evidence type="ECO:0000313" key="5">
    <source>
        <dbReference type="EMBL" id="KAA1194554.1"/>
    </source>
</evidence>
<keyword evidence="1" id="KW-0805">Transcription regulation</keyword>
<dbReference type="Gene3D" id="3.30.70.920">
    <property type="match status" value="1"/>
</dbReference>
<organism evidence="5 6">
    <name type="scientific">Pseudohalioglobus sediminis</name>
    <dbReference type="NCBI Taxonomy" id="2606449"/>
    <lineage>
        <taxon>Bacteria</taxon>
        <taxon>Pseudomonadati</taxon>
        <taxon>Pseudomonadota</taxon>
        <taxon>Gammaproteobacteria</taxon>
        <taxon>Cellvibrionales</taxon>
        <taxon>Halieaceae</taxon>
        <taxon>Pseudohalioglobus</taxon>
    </lineage>
</organism>
<evidence type="ECO:0000256" key="1">
    <source>
        <dbReference type="ARBA" id="ARBA00023015"/>
    </source>
</evidence>
<dbReference type="PROSITE" id="PS50956">
    <property type="entry name" value="HTH_ASNC_2"/>
    <property type="match status" value="1"/>
</dbReference>
<dbReference type="InterPro" id="IPR036390">
    <property type="entry name" value="WH_DNA-bd_sf"/>
</dbReference>
<dbReference type="InterPro" id="IPR019887">
    <property type="entry name" value="Tscrpt_reg_AsnC/Lrp_C"/>
</dbReference>
<protein>
    <submittedName>
        <fullName evidence="5">Lrp/AsnC family transcriptional regulator</fullName>
    </submittedName>
</protein>
<feature type="domain" description="HTH asnC-type" evidence="4">
    <location>
        <begin position="13"/>
        <end position="73"/>
    </location>
</feature>
<dbReference type="Pfam" id="PF01037">
    <property type="entry name" value="AsnC_trans_reg"/>
    <property type="match status" value="1"/>
</dbReference>
<keyword evidence="2" id="KW-0238">DNA-binding</keyword>
<dbReference type="EMBL" id="VTUX01000001">
    <property type="protein sequence ID" value="KAA1194554.1"/>
    <property type="molecule type" value="Genomic_DNA"/>
</dbReference>
<evidence type="ECO:0000256" key="2">
    <source>
        <dbReference type="ARBA" id="ARBA00023125"/>
    </source>
</evidence>
<dbReference type="InterPro" id="IPR011008">
    <property type="entry name" value="Dimeric_a/b-barrel"/>
</dbReference>
<dbReference type="GO" id="GO:0043565">
    <property type="term" value="F:sequence-specific DNA binding"/>
    <property type="evidence" value="ECO:0007669"/>
    <property type="project" value="InterPro"/>
</dbReference>
<dbReference type="AlphaFoldDB" id="A0A5B0X5C5"/>
<dbReference type="Pfam" id="PF13404">
    <property type="entry name" value="HTH_AsnC-type"/>
    <property type="match status" value="1"/>
</dbReference>
<dbReference type="Proteomes" id="UP000323708">
    <property type="component" value="Unassembled WGS sequence"/>
</dbReference>
<dbReference type="RefSeq" id="WP_149610022.1">
    <property type="nucleotide sequence ID" value="NZ_VTUX01000001.1"/>
</dbReference>
<sequence>MNNLAAVNEHVDLDAIDQGVIALLREDGRMPYRSIARELGVTEATVRARVKRLEESNTMRVVAVTDTQAAGFDLLLAVGVQVEGRAPEAVAQDLARIEEVFSVNVVVGTHDVEILVMARDPGSLKTLLADTLGSIPGVRRLTPALAIDVLKNQPDWVPFHDA</sequence>
<dbReference type="SUPFAM" id="SSF54909">
    <property type="entry name" value="Dimeric alpha+beta barrel"/>
    <property type="match status" value="1"/>
</dbReference>
<evidence type="ECO:0000259" key="4">
    <source>
        <dbReference type="PROSITE" id="PS50956"/>
    </source>
</evidence>
<evidence type="ECO:0000256" key="3">
    <source>
        <dbReference type="ARBA" id="ARBA00023163"/>
    </source>
</evidence>
<dbReference type="InterPro" id="IPR019888">
    <property type="entry name" value="Tscrpt_reg_AsnC-like"/>
</dbReference>
<name>A0A5B0X5C5_9GAMM</name>
<reference evidence="5 6" key="1">
    <citation type="submission" date="2019-09" db="EMBL/GenBank/DDBJ databases">
        <authorList>
            <person name="Chen X.-Y."/>
        </authorList>
    </citation>
    <scope>NUCLEOTIDE SEQUENCE [LARGE SCALE GENOMIC DNA]</scope>
    <source>
        <strain evidence="5 6">NY5</strain>
    </source>
</reference>
<dbReference type="Gene3D" id="1.10.10.10">
    <property type="entry name" value="Winged helix-like DNA-binding domain superfamily/Winged helix DNA-binding domain"/>
    <property type="match status" value="1"/>
</dbReference>
<dbReference type="SUPFAM" id="SSF46785">
    <property type="entry name" value="Winged helix' DNA-binding domain"/>
    <property type="match status" value="1"/>
</dbReference>
<dbReference type="GO" id="GO:0005829">
    <property type="term" value="C:cytosol"/>
    <property type="evidence" value="ECO:0007669"/>
    <property type="project" value="TreeGrafter"/>
</dbReference>
<dbReference type="PANTHER" id="PTHR30154:SF34">
    <property type="entry name" value="TRANSCRIPTIONAL REGULATOR AZLB"/>
    <property type="match status" value="1"/>
</dbReference>
<dbReference type="InterPro" id="IPR000485">
    <property type="entry name" value="AsnC-type_HTH_dom"/>
</dbReference>
<proteinExistence type="predicted"/>
<keyword evidence="3" id="KW-0804">Transcription</keyword>